<feature type="compositionally biased region" description="Polar residues" evidence="1">
    <location>
        <begin position="208"/>
        <end position="217"/>
    </location>
</feature>
<feature type="region of interest" description="Disordered" evidence="1">
    <location>
        <begin position="335"/>
        <end position="373"/>
    </location>
</feature>
<feature type="compositionally biased region" description="Basic residues" evidence="1">
    <location>
        <begin position="912"/>
        <end position="926"/>
    </location>
</feature>
<feature type="compositionally biased region" description="Basic residues" evidence="1">
    <location>
        <begin position="2050"/>
        <end position="2061"/>
    </location>
</feature>
<feature type="compositionally biased region" description="Basic and acidic residues" evidence="1">
    <location>
        <begin position="483"/>
        <end position="492"/>
    </location>
</feature>
<feature type="region of interest" description="Disordered" evidence="1">
    <location>
        <begin position="1"/>
        <end position="258"/>
    </location>
</feature>
<evidence type="ECO:0000313" key="2">
    <source>
        <dbReference type="EMBL" id="KFG42122.1"/>
    </source>
</evidence>
<feature type="compositionally biased region" description="Low complexity" evidence="1">
    <location>
        <begin position="753"/>
        <end position="766"/>
    </location>
</feature>
<feature type="region of interest" description="Disordered" evidence="1">
    <location>
        <begin position="425"/>
        <end position="447"/>
    </location>
</feature>
<feature type="compositionally biased region" description="Low complexity" evidence="1">
    <location>
        <begin position="1313"/>
        <end position="1325"/>
    </location>
</feature>
<feature type="compositionally biased region" description="Polar residues" evidence="1">
    <location>
        <begin position="606"/>
        <end position="615"/>
    </location>
</feature>
<proteinExistence type="predicted"/>
<feature type="compositionally biased region" description="Polar residues" evidence="1">
    <location>
        <begin position="887"/>
        <end position="897"/>
    </location>
</feature>
<dbReference type="Proteomes" id="UP000028828">
    <property type="component" value="Unassembled WGS sequence"/>
</dbReference>
<feature type="compositionally biased region" description="Pro residues" evidence="1">
    <location>
        <begin position="2103"/>
        <end position="2115"/>
    </location>
</feature>
<feature type="compositionally biased region" description="Polar residues" evidence="1">
    <location>
        <begin position="1350"/>
        <end position="1361"/>
    </location>
</feature>
<feature type="region of interest" description="Disordered" evidence="1">
    <location>
        <begin position="1293"/>
        <end position="1326"/>
    </location>
</feature>
<comment type="caution">
    <text evidence="2">The sequence shown here is derived from an EMBL/GenBank/DDBJ whole genome shotgun (WGS) entry which is preliminary data.</text>
</comment>
<feature type="compositionally biased region" description="Basic and acidic residues" evidence="1">
    <location>
        <begin position="928"/>
        <end position="942"/>
    </location>
</feature>
<feature type="compositionally biased region" description="Polar residues" evidence="1">
    <location>
        <begin position="357"/>
        <end position="368"/>
    </location>
</feature>
<dbReference type="EMBL" id="AEYI02001048">
    <property type="protein sequence ID" value="KFG42122.1"/>
    <property type="molecule type" value="Genomic_DNA"/>
</dbReference>
<feature type="compositionally biased region" description="Gly residues" evidence="1">
    <location>
        <begin position="2029"/>
        <end position="2039"/>
    </location>
</feature>
<feature type="region of interest" description="Disordered" evidence="1">
    <location>
        <begin position="463"/>
        <end position="493"/>
    </location>
</feature>
<feature type="region of interest" description="Disordered" evidence="1">
    <location>
        <begin position="562"/>
        <end position="623"/>
    </location>
</feature>
<name>A0A086KCK4_TOXGO</name>
<accession>A0A086KCK4</accession>
<feature type="compositionally biased region" description="Polar residues" evidence="1">
    <location>
        <begin position="776"/>
        <end position="799"/>
    </location>
</feature>
<feature type="region of interest" description="Disordered" evidence="1">
    <location>
        <begin position="280"/>
        <end position="319"/>
    </location>
</feature>
<feature type="region of interest" description="Disordered" evidence="1">
    <location>
        <begin position="1350"/>
        <end position="1413"/>
    </location>
</feature>
<feature type="compositionally biased region" description="Polar residues" evidence="1">
    <location>
        <begin position="431"/>
        <end position="445"/>
    </location>
</feature>
<feature type="compositionally biased region" description="Polar residues" evidence="1">
    <location>
        <begin position="1105"/>
        <end position="1123"/>
    </location>
</feature>
<feature type="region of interest" description="Disordered" evidence="1">
    <location>
        <begin position="1089"/>
        <end position="1165"/>
    </location>
</feature>
<protein>
    <submittedName>
        <fullName evidence="2">Uncharacterized protein</fullName>
    </submittedName>
</protein>
<feature type="region of interest" description="Disordered" evidence="1">
    <location>
        <begin position="668"/>
        <end position="721"/>
    </location>
</feature>
<evidence type="ECO:0000313" key="3">
    <source>
        <dbReference type="Proteomes" id="UP000028828"/>
    </source>
</evidence>
<sequence length="2115" mass="214515">MAGTAAKSEAKRGTPAVMSPRPGVSDILFSHPAVQSPARQHFPGFGQSRSPVMSSPHHSGGLGSGPDDAPLPATPCFSLRFEVSQADEPQAPVQGCRKNPADFDARRRPRAQQVRDRMQQRRQRQQRGAEEKGAGANPAFPLSGAGGPWAHSQLPVGSGGHPPSGEGVSPRRAGGLIPPGLVEAEDSAPRFFRGPGPSNPSDCEGSEVHSTSSSPSRITGPRGLPKEMVPPGLRTPPSFEDGNAVSNSSHTSPDEEASACGVQNLHVFGFSSKNCGMSHGSTAPGGPVFGSPPGRGCKAPALGGESPRASPNRTGAARSAVPVTPVLRGAVTPPSFSPASLYNRRTDTGSRPAGAVSSGTPDKQQQQGVGLRGPESARHLAFPDLQELYSALGLPCLLPEGSQVPSEVPAEAPFLSSPFLSPNALSRPVNAPQTAARSGGQNTVSGDPGGVAAFLGFSGGHEFLNGGGEGAPPPGLRAQASGPRDEAEREESAASFLATLAEVGADANGALASRKGKLSGAAALELFLRAAAAVAGGKSAQEGDKVDGNARPDGFCAPNLSAPSRGYAPPGPVGASTPARVRGSGEKPGVRTVQSQFQGGREVSTRGASHSNGSSFMEKRPGAYGSSPLWPRVCVHGVPGAHADEKGSESSGRAPEDQLHKAWEHLGKGRQECSADHSGLAIPSPEAREAASTSTGSRGRRSKASFVANTPDVSRSGSRASVVSPDFVLRGGATRPVVRVGSNSIFSNRSERSMTSPSSSLASPTSRPGPGVWTVCQGSSPGAKSTWSTSSDAGNTGGNISQSSWGSIVSNAPSMSACISTLGIPVTGSSPWSPASSRGCADLHTSASASSFGLSRAENGPQCGAGTSRARKGIRLGEVPAAGSRPSAKTRSASSGTLLPGGRPKRSASQQRRGKKGSALLHKAHGHGPGEKAEGKCDLSSRRERRSASCDADLLCLYSEEANAGAATPGLGGCGMRHDGETPAQGSSYRSRKLCSDHAPRKGKQDVAVASGATKKALGVPKCLDQLIQVVDAQGVAPLLQRPGAETSFGEVLSTLSQQDESSLFASTSLNMEVANLTGGKTNLASASGVSLSNQGSAGFRSSKETSVGSMQQLMSPKKSSVNAGGGGGGPSRCCFTLPETSAPGSHPNGPPAAFDAPSPSAVREDDREIMSVIEGLPSLPALSLWSGNPGADEACRRDDPRIPSRVVGEVVAAGALHGGGAGIFNGSSHPAPVPSVEWLVQQRKNQDSLLEQCRKHLQSQPQLWGVNLASASGVAGAPGLFSRGAGHTCQEAARVSSSVPAGISPPQQAQLTSSSTGDGAGATSLKDPVHQTELYSLMMKVANELALASPQSGDGSTQSLVLPADGAAAGSRRDASSLTLFSGETQPGQDEAKGGAGPPRPPGLGEAPLGVDHSGELPGFLLSSSRFDAGSLSEAGKTLPGAASFDVQNSLFFCGNKQGPSSDPFAMYLGAPGPVAGPNGRPGTIGEGSSGRGRLSDLRASVGGHLDALGEERPTRGLSGGIADGAGLSGPTRESVVAACLSAQKARSEALRGRPGADAGASLSGNGDIDHLRGLVERWVGVSEVANAKQAADAAPGAVSDCTGGARSAGPISGDEPRSHGGVPRPSSSGALRDGVNKDLVESDITFGPFSTSPGRLQPFHQTKARDEVDSGCRQRRVGLPGVEAPAPQLTFGRGTAAGLGRLDEQSLRAELNRFPTDIRELLLGHLAAAKGSASGRDLREGCSSLVRASVSLPYNLEKAQSGSGCPPMSWVVPSQISEMSTLTGLPHNLLQSFMSETPPAGDVAVRSAGNSNGLPGHLPSSVSLPELYSAGSVSGPQAEALHAVVAKSKEMRWLQGLETFLEHQAKKGGGSAPEAMVAAFAAAGAVVGPMLGGSGSETAALRGRPGDEPAPARGGGRMGRVATVPADLDTCATPGTNKRPGANGDFNSVTSSLSWLRAGLGNNSETGNGRRGTFSAAPGKKNAGPDPSRPTTKAGDDGVGGRLTAGEAATGDGRNGISRCSSPKPGTAGGNFQGGAHNGPSAQQGPQSRRKAPRPSKRQRVLIRALAYVKQRLRVLEGEMAPLLTQTGLASVVQDHAPAPSSAPSPPNWAPTR</sequence>
<feature type="region of interest" description="Disordered" evidence="1">
    <location>
        <begin position="2096"/>
        <end position="2115"/>
    </location>
</feature>
<feature type="region of interest" description="Disordered" evidence="1">
    <location>
        <begin position="1591"/>
        <end position="1635"/>
    </location>
</feature>
<feature type="compositionally biased region" description="Low complexity" evidence="1">
    <location>
        <begin position="1152"/>
        <end position="1162"/>
    </location>
</feature>
<evidence type="ECO:0000256" key="1">
    <source>
        <dbReference type="SAM" id="MobiDB-lite"/>
    </source>
</evidence>
<feature type="compositionally biased region" description="Polar residues" evidence="1">
    <location>
        <begin position="1379"/>
        <end position="1389"/>
    </location>
</feature>
<gene>
    <name evidence="2" type="ORF">TGP89_228150</name>
</gene>
<feature type="region of interest" description="Disordered" evidence="1">
    <location>
        <begin position="851"/>
        <end position="942"/>
    </location>
</feature>
<feature type="compositionally biased region" description="Polar residues" evidence="1">
    <location>
        <begin position="1947"/>
        <end position="1956"/>
    </location>
</feature>
<reference evidence="2 3" key="1">
    <citation type="submission" date="2014-03" db="EMBL/GenBank/DDBJ databases">
        <authorList>
            <person name="Sibley D."/>
            <person name="Venepally P."/>
            <person name="Karamycheva S."/>
            <person name="Hadjithomas M."/>
            <person name="Khan A."/>
            <person name="Brunk B."/>
            <person name="Roos D."/>
            <person name="Caler E."/>
            <person name="Lorenzi H."/>
        </authorList>
    </citation>
    <scope>NUCLEOTIDE SEQUENCE [LARGE SCALE GENOMIC DNA]</scope>
    <source>
        <strain evidence="3">p89</strain>
    </source>
</reference>
<feature type="region of interest" description="Disordered" evidence="1">
    <location>
        <begin position="1898"/>
        <end position="2061"/>
    </location>
</feature>
<feature type="compositionally biased region" description="Polar residues" evidence="1">
    <location>
        <begin position="1296"/>
        <end position="1312"/>
    </location>
</feature>
<dbReference type="OrthoDB" id="331284at2759"/>
<organism evidence="2 3">
    <name type="scientific">Toxoplasma gondii p89</name>
    <dbReference type="NCBI Taxonomy" id="943119"/>
    <lineage>
        <taxon>Eukaryota</taxon>
        <taxon>Sar</taxon>
        <taxon>Alveolata</taxon>
        <taxon>Apicomplexa</taxon>
        <taxon>Conoidasida</taxon>
        <taxon>Coccidia</taxon>
        <taxon>Eucoccidiorida</taxon>
        <taxon>Eimeriorina</taxon>
        <taxon>Sarcocystidae</taxon>
        <taxon>Toxoplasma</taxon>
    </lineage>
</organism>
<dbReference type="VEuPathDB" id="ToxoDB:TGP89_228150"/>
<feature type="region of interest" description="Disordered" evidence="1">
    <location>
        <begin position="748"/>
        <end position="799"/>
    </location>
</feature>